<dbReference type="InterPro" id="IPR050706">
    <property type="entry name" value="Cyclic-di-GMP_PDE-like"/>
</dbReference>
<dbReference type="Gene3D" id="3.30.70.270">
    <property type="match status" value="1"/>
</dbReference>
<dbReference type="GO" id="GO:0071111">
    <property type="term" value="F:cyclic-guanylate-specific phosphodiesterase activity"/>
    <property type="evidence" value="ECO:0007669"/>
    <property type="project" value="InterPro"/>
</dbReference>
<dbReference type="InterPro" id="IPR029787">
    <property type="entry name" value="Nucleotide_cyclase"/>
</dbReference>
<dbReference type="Pfam" id="PF00990">
    <property type="entry name" value="GGDEF"/>
    <property type="match status" value="1"/>
</dbReference>
<dbReference type="EMBL" id="CP053661">
    <property type="protein sequence ID" value="QKD83735.1"/>
    <property type="molecule type" value="Genomic_DNA"/>
</dbReference>
<dbReference type="Proteomes" id="UP000505210">
    <property type="component" value="Chromosome"/>
</dbReference>
<feature type="domain" description="Response regulatory" evidence="2">
    <location>
        <begin position="3"/>
        <end position="119"/>
    </location>
</feature>
<evidence type="ECO:0000259" key="2">
    <source>
        <dbReference type="PROSITE" id="PS50110"/>
    </source>
</evidence>
<evidence type="ECO:0000259" key="3">
    <source>
        <dbReference type="PROSITE" id="PS50883"/>
    </source>
</evidence>
<dbReference type="InterPro" id="IPR001789">
    <property type="entry name" value="Sig_transdc_resp-reg_receiver"/>
</dbReference>
<feature type="domain" description="GGDEF" evidence="4">
    <location>
        <begin position="171"/>
        <end position="304"/>
    </location>
</feature>
<dbReference type="PROSITE" id="PS50883">
    <property type="entry name" value="EAL"/>
    <property type="match status" value="1"/>
</dbReference>
<feature type="modified residue" description="4-aspartylphosphate" evidence="1">
    <location>
        <position position="52"/>
    </location>
</feature>
<dbReference type="PANTHER" id="PTHR33121:SF70">
    <property type="entry name" value="SIGNALING PROTEIN YKOW"/>
    <property type="match status" value="1"/>
</dbReference>
<dbReference type="SUPFAM" id="SSF52172">
    <property type="entry name" value="CheY-like"/>
    <property type="match status" value="1"/>
</dbReference>
<dbReference type="PANTHER" id="PTHR33121">
    <property type="entry name" value="CYCLIC DI-GMP PHOSPHODIESTERASE PDEF"/>
    <property type="match status" value="1"/>
</dbReference>
<dbReference type="GO" id="GO:0000160">
    <property type="term" value="P:phosphorelay signal transduction system"/>
    <property type="evidence" value="ECO:0007669"/>
    <property type="project" value="InterPro"/>
</dbReference>
<dbReference type="KEGG" id="theu:HPC62_17405"/>
<dbReference type="CDD" id="cd01948">
    <property type="entry name" value="EAL"/>
    <property type="match status" value="1"/>
</dbReference>
<accession>A0A6M8BN58</accession>
<name>A0A6M8BN58_9CYAN</name>
<dbReference type="InterPro" id="IPR011006">
    <property type="entry name" value="CheY-like_superfamily"/>
</dbReference>
<gene>
    <name evidence="5" type="ORF">HPC62_17405</name>
</gene>
<dbReference type="SMART" id="SM00267">
    <property type="entry name" value="GGDEF"/>
    <property type="match status" value="1"/>
</dbReference>
<dbReference type="Gene3D" id="3.40.50.2300">
    <property type="match status" value="1"/>
</dbReference>
<sequence length="567" mass="62519">MAKILVIEDDLTIRTALLKMLSAENYEAIAAPEGQTGLSLAQGHRPDLILCDIMMPGCDGYEVLTQLQQNPATAGIPFIFLTAKADRQDIRQGMAMGADDYLTKPFTRQELMEAIATRLSKHASIIQPYIQEMKQAVDRLNQIAYRDPTTQLANRILFHHHLQEHLESADGLVALLLLKLNASMPDGTPLDGAMTESLAAATADRLREAISPEEAIARLNSNTFGVFQAVAHRRDAATLAQTLLSSLNEPCLIDNDTLQPQLCAGIALAPDNGATASEVMEHARQALQTAHRQPGRYQFYSLEVDAWNSQRIWVLQHIEQAIEQDELRLLYQPQVNLISGRIIGAEALIRWQHPDVGMVHPAQFLAVAEETDWIVKIGEWVLKTACASAVRWKEAGHPGMKLSINLSARQFRKLDLPKAIAQATAQTGFDPHLLVLDITEATLHENRGVDGKTMQQLQQLGVQLALDDFGTGYSSLYHLRQLPLDCVKIDRTFVADLGEDEDALSIAKAIVAIAQSLQTRAIAEGVETDAQLSLLRQIGCYAAQGNRFRPPLSASDLQQLLQTNPRL</sequence>
<dbReference type="SUPFAM" id="SSF141868">
    <property type="entry name" value="EAL domain-like"/>
    <property type="match status" value="1"/>
</dbReference>
<evidence type="ECO:0000259" key="4">
    <source>
        <dbReference type="PROSITE" id="PS50887"/>
    </source>
</evidence>
<feature type="domain" description="EAL" evidence="3">
    <location>
        <begin position="311"/>
        <end position="565"/>
    </location>
</feature>
<proteinExistence type="predicted"/>
<dbReference type="PROSITE" id="PS50110">
    <property type="entry name" value="RESPONSE_REGULATORY"/>
    <property type="match status" value="1"/>
</dbReference>
<dbReference type="PROSITE" id="PS50887">
    <property type="entry name" value="GGDEF"/>
    <property type="match status" value="1"/>
</dbReference>
<dbReference type="AlphaFoldDB" id="A0A6M8BN58"/>
<evidence type="ECO:0000313" key="5">
    <source>
        <dbReference type="EMBL" id="QKD83735.1"/>
    </source>
</evidence>
<keyword evidence="1" id="KW-0597">Phosphoprotein</keyword>
<reference evidence="5 6" key="1">
    <citation type="submission" date="2020-05" db="EMBL/GenBank/DDBJ databases">
        <title>Complete genome sequence of of a novel Thermoleptolyngbya strain isolated from hot springs of Ganzi, Sichuan China.</title>
        <authorList>
            <person name="Tang J."/>
            <person name="Daroch M."/>
            <person name="Li L."/>
            <person name="Waleron K."/>
            <person name="Waleron M."/>
            <person name="Waleron M."/>
        </authorList>
    </citation>
    <scope>NUCLEOTIDE SEQUENCE [LARGE SCALE GENOMIC DNA]</scope>
    <source>
        <strain evidence="5 6">PKUAC-SCTA183</strain>
    </source>
</reference>
<dbReference type="InterPro" id="IPR000160">
    <property type="entry name" value="GGDEF_dom"/>
</dbReference>
<evidence type="ECO:0000256" key="1">
    <source>
        <dbReference type="PROSITE-ProRule" id="PRU00169"/>
    </source>
</evidence>
<organism evidence="5 6">
    <name type="scientific">Thermoleptolyngbya sichuanensis A183</name>
    <dbReference type="NCBI Taxonomy" id="2737172"/>
    <lineage>
        <taxon>Bacteria</taxon>
        <taxon>Bacillati</taxon>
        <taxon>Cyanobacteriota</taxon>
        <taxon>Cyanophyceae</taxon>
        <taxon>Oculatellales</taxon>
        <taxon>Oculatellaceae</taxon>
        <taxon>Thermoleptolyngbya</taxon>
        <taxon>Thermoleptolyngbya sichuanensis</taxon>
    </lineage>
</organism>
<protein>
    <submittedName>
        <fullName evidence="5">EAL domain-containing protein</fullName>
    </submittedName>
</protein>
<dbReference type="Gene3D" id="3.20.20.450">
    <property type="entry name" value="EAL domain"/>
    <property type="match status" value="1"/>
</dbReference>
<dbReference type="Pfam" id="PF00563">
    <property type="entry name" value="EAL"/>
    <property type="match status" value="1"/>
</dbReference>
<dbReference type="Pfam" id="PF00072">
    <property type="entry name" value="Response_reg"/>
    <property type="match status" value="1"/>
</dbReference>
<dbReference type="SUPFAM" id="SSF55073">
    <property type="entry name" value="Nucleotide cyclase"/>
    <property type="match status" value="1"/>
</dbReference>
<evidence type="ECO:0000313" key="6">
    <source>
        <dbReference type="Proteomes" id="UP000505210"/>
    </source>
</evidence>
<dbReference type="InterPro" id="IPR043128">
    <property type="entry name" value="Rev_trsase/Diguanyl_cyclase"/>
</dbReference>
<dbReference type="RefSeq" id="WP_172357685.1">
    <property type="nucleotide sequence ID" value="NZ_CP053661.1"/>
</dbReference>
<keyword evidence="6" id="KW-1185">Reference proteome</keyword>
<dbReference type="InterPro" id="IPR001633">
    <property type="entry name" value="EAL_dom"/>
</dbReference>
<dbReference type="InterPro" id="IPR035919">
    <property type="entry name" value="EAL_sf"/>
</dbReference>
<dbReference type="SMART" id="SM00448">
    <property type="entry name" value="REC"/>
    <property type="match status" value="1"/>
</dbReference>
<dbReference type="SMART" id="SM00052">
    <property type="entry name" value="EAL"/>
    <property type="match status" value="1"/>
</dbReference>